<name>A0A098C2S4_9BACT</name>
<dbReference type="Proteomes" id="UP000032417">
    <property type="component" value="Chromosome 1"/>
</dbReference>
<evidence type="ECO:0000313" key="1">
    <source>
        <dbReference type="EMBL" id="CEA16726.1"/>
    </source>
</evidence>
<dbReference type="STRING" id="1562970.ING2E5B_1996"/>
<sequence length="48" mass="5641">MTIRNLTKEEILDQIKYLEQNISNGSVSYRTNRLNRIRTLKASLRMAS</sequence>
<protein>
    <recommendedName>
        <fullName evidence="3">50S ribosomal protein L29</fullName>
    </recommendedName>
</protein>
<gene>
    <name evidence="1" type="ORF">ING2E5B_1996</name>
</gene>
<dbReference type="HOGENOM" id="CLU_3156166_0_0_10"/>
<dbReference type="KEGG" id="pbt:ING2E5B_1996"/>
<evidence type="ECO:0008006" key="3">
    <source>
        <dbReference type="Google" id="ProtNLM"/>
    </source>
</evidence>
<dbReference type="EMBL" id="LN515532">
    <property type="protein sequence ID" value="CEA16726.1"/>
    <property type="molecule type" value="Genomic_DNA"/>
</dbReference>
<keyword evidence="2" id="KW-1185">Reference proteome</keyword>
<reference evidence="1 2" key="1">
    <citation type="submission" date="2014-08" db="EMBL/GenBank/DDBJ databases">
        <authorList>
            <person name="Wibberg D."/>
        </authorList>
    </citation>
    <scope>NUCLEOTIDE SEQUENCE [LARGE SCALE GENOMIC DNA]</scope>
    <source>
        <strain evidence="2">ING2-E5B</strain>
    </source>
</reference>
<dbReference type="AlphaFoldDB" id="A0A098C2S4"/>
<evidence type="ECO:0000313" key="2">
    <source>
        <dbReference type="Proteomes" id="UP000032417"/>
    </source>
</evidence>
<accession>A0A098C2S4</accession>
<organism evidence="1 2">
    <name type="scientific">Fermentimonas caenicola</name>
    <dbReference type="NCBI Taxonomy" id="1562970"/>
    <lineage>
        <taxon>Bacteria</taxon>
        <taxon>Pseudomonadati</taxon>
        <taxon>Bacteroidota</taxon>
        <taxon>Bacteroidia</taxon>
        <taxon>Bacteroidales</taxon>
        <taxon>Dysgonomonadaceae</taxon>
        <taxon>Fermentimonas</taxon>
    </lineage>
</organism>
<proteinExistence type="predicted"/>